<organism evidence="1 2">
    <name type="scientific">Larkinella humicola</name>
    <dbReference type="NCBI Taxonomy" id="2607654"/>
    <lineage>
        <taxon>Bacteria</taxon>
        <taxon>Pseudomonadati</taxon>
        <taxon>Bacteroidota</taxon>
        <taxon>Cytophagia</taxon>
        <taxon>Cytophagales</taxon>
        <taxon>Spirosomataceae</taxon>
        <taxon>Larkinella</taxon>
    </lineage>
</organism>
<dbReference type="SUPFAM" id="SSF75005">
    <property type="entry name" value="Arabinanase/levansucrase/invertase"/>
    <property type="match status" value="1"/>
</dbReference>
<dbReference type="AlphaFoldDB" id="A0A5N1J6L5"/>
<dbReference type="Proteomes" id="UP000326344">
    <property type="component" value="Unassembled WGS sequence"/>
</dbReference>
<dbReference type="EMBL" id="VTWS01000009">
    <property type="protein sequence ID" value="KAA9346647.1"/>
    <property type="molecule type" value="Genomic_DNA"/>
</dbReference>
<comment type="caution">
    <text evidence="1">The sequence shown here is derived from an EMBL/GenBank/DDBJ whole genome shotgun (WGS) entry which is preliminary data.</text>
</comment>
<dbReference type="Gene3D" id="2.115.10.20">
    <property type="entry name" value="Glycosyl hydrolase domain, family 43"/>
    <property type="match status" value="2"/>
</dbReference>
<reference evidence="1 2" key="1">
    <citation type="submission" date="2019-09" db="EMBL/GenBank/DDBJ databases">
        <title>Genome Sequence of Larkinella sp MA1.</title>
        <authorList>
            <person name="Srinivasan S."/>
        </authorList>
    </citation>
    <scope>NUCLEOTIDE SEQUENCE [LARGE SCALE GENOMIC DNA]</scope>
    <source>
        <strain evidence="1 2">MA1</strain>
    </source>
</reference>
<evidence type="ECO:0000313" key="2">
    <source>
        <dbReference type="Proteomes" id="UP000326344"/>
    </source>
</evidence>
<accession>A0A5N1J6L5</accession>
<dbReference type="RefSeq" id="WP_150880869.1">
    <property type="nucleotide sequence ID" value="NZ_VTWS01000009.1"/>
</dbReference>
<evidence type="ECO:0000313" key="1">
    <source>
        <dbReference type="EMBL" id="KAA9346647.1"/>
    </source>
</evidence>
<proteinExistence type="predicted"/>
<name>A0A5N1J6L5_9BACT</name>
<gene>
    <name evidence="1" type="ORF">F0P93_26920</name>
</gene>
<keyword evidence="2" id="KW-1185">Reference proteome</keyword>
<protein>
    <submittedName>
        <fullName evidence="1">Uncharacterized protein</fullName>
    </submittedName>
</protein>
<sequence>MTFFSVRTVILIGSFCASFVGFAQNQPIILRNQRELFVDDYLIDTRTNLELRLGTPVSAGKVLQFTEPWEGQFCTYVSVVNAGDRFQLYYRGLAGYEGKGDQQVTCYAESQDGIHWMKPKLKLFKVNGTLENNVALGDNPQRSTHNLAVLYDNRPGVPADERYKAVGGESNTKIPSSGLFRYVSPDGIHWKRYARDTAALFHDYALDSQNVLTWVPEEKVYAIYLRAWTGGKPGELYPIGGIRSIARSTSRDFIHWSKPEMMTFGDTAREHLYTNTTQPYFRAPQLLISMPFRFSPQLKVLSDAQLIENGTDKTQWKGVADGVFMTSRGGTVYNRKFMESFVRPGSEQKNWGARSNIPAMGVIATGPAEMSFFVTRAYGTKAVFLERMTLRTDGFASLHGGYTEGSVVTKPLVLQGNNLVANYATSSVGYVKVAVLDDNGKAIAGFEESELLVGDQIDGLVSWKNGKTVKELGDRKIRLKFNVRDADLYSFAIR</sequence>
<dbReference type="InterPro" id="IPR023296">
    <property type="entry name" value="Glyco_hydro_beta-prop_sf"/>
</dbReference>